<accession>A0A918RHK6</accession>
<evidence type="ECO:0000259" key="4">
    <source>
        <dbReference type="Pfam" id="PF00593"/>
    </source>
</evidence>
<evidence type="ECO:0000256" key="1">
    <source>
        <dbReference type="ARBA" id="ARBA00004442"/>
    </source>
</evidence>
<sequence length="904" mass="96649">MVTGGNSAVYGSDAVAGVVNFVLKRSFEGLSLRGQGGISSRGDRGSYFVAGTWGKNFADGRGNIAVSAEYARQEEVRFLSRDYLTGALSGRCQFQTVEPTAGEPNGTDGIFDTAFECGVKNGSISDGGTIGRVGVGQYLRFNDAGRLYVDVPEGNYELGGSTNIKGGNGSTLRNTGQMLPKGERMAFNLLTHFDVSEAFRPFLEAKYVRTRANQEGQPTFIASATFNPTWYCDNGFITAANRATLVANGVCTTGATNAGTFPLSRFNVDLGGRGETHTRETYRIVGGAEGTFNDDWSYELSLNYGELKTKMNAINVARIRNDAGTAPDGMALAVDAVLAPVGFAGSNFVLNGDGQKVICRVNAVTNTRTDCVPLNLFGYGQSTEAARAFSNGTATRNEKATQFVASGSVSGDLSQLFELPGGPISFALGGEYREETAFSDYDTASKNGAFFFNRFSTFAPPKLTVKEAFGEVSIPLLREMPLAHELTVSGAGRVSDYNTAAGTVWAWNVQGIYAPIPDVRFRAAYATSVRAPTQSDLFSPQTQNFAQLGDPCDTINISSNPNRAANCAAAGVPTTFNAATVAACTGSSVPADQRELGDPWVNCTARTSSTGFVSGGNPTLVQERGKSLTLGLVLEPRFIPGLNLTVDYYRIKVTNLIAALGAQTIVNLCYDSATGINNPFCATVNRDAATGLFVQPAVISGGVNFAKQETRGIDLDLSYRKTFDNGQKLTVRAIATRVTMLDNYTDPTNPTVPNRQLGELGDPLWAANFSVAYDFGAVDVGYSVRYIGKQAIGAWEAQHQYTGLCPSTGAGRGLTGLSGRSCTPGQLATLDPQNLDQFPEVYYPGRIYHNMRINYELPDKKFNFYVGIDNLTDVKPPFGLLGTASGDPYDTFGRYVYAGFKANF</sequence>
<dbReference type="Proteomes" id="UP000634139">
    <property type="component" value="Unassembled WGS sequence"/>
</dbReference>
<dbReference type="PANTHER" id="PTHR47234">
    <property type="match status" value="1"/>
</dbReference>
<reference evidence="5" key="1">
    <citation type="journal article" date="2014" name="Int. J. Syst. Evol. Microbiol.">
        <title>Complete genome sequence of Corynebacterium casei LMG S-19264T (=DSM 44701T), isolated from a smear-ripened cheese.</title>
        <authorList>
            <consortium name="US DOE Joint Genome Institute (JGI-PGF)"/>
            <person name="Walter F."/>
            <person name="Albersmeier A."/>
            <person name="Kalinowski J."/>
            <person name="Ruckert C."/>
        </authorList>
    </citation>
    <scope>NUCLEOTIDE SEQUENCE</scope>
    <source>
        <strain evidence="5">KCTC 32422</strain>
    </source>
</reference>
<evidence type="ECO:0000256" key="2">
    <source>
        <dbReference type="ARBA" id="ARBA00023136"/>
    </source>
</evidence>
<keyword evidence="6" id="KW-1185">Reference proteome</keyword>
<dbReference type="Pfam" id="PF00593">
    <property type="entry name" value="TonB_dep_Rec_b-barrel"/>
    <property type="match status" value="1"/>
</dbReference>
<proteinExistence type="predicted"/>
<feature type="domain" description="TonB-dependent receptor-like beta-barrel" evidence="4">
    <location>
        <begin position="386"/>
        <end position="871"/>
    </location>
</feature>
<dbReference type="InterPro" id="IPR037066">
    <property type="entry name" value="Plug_dom_sf"/>
</dbReference>
<protein>
    <submittedName>
        <fullName evidence="5">TonB-dependent receptor</fullName>
    </submittedName>
</protein>
<dbReference type="GO" id="GO:0009279">
    <property type="term" value="C:cell outer membrane"/>
    <property type="evidence" value="ECO:0007669"/>
    <property type="project" value="UniProtKB-SubCell"/>
</dbReference>
<comment type="caution">
    <text evidence="5">The sequence shown here is derived from an EMBL/GenBank/DDBJ whole genome shotgun (WGS) entry which is preliminary data.</text>
</comment>
<dbReference type="InterPro" id="IPR036942">
    <property type="entry name" value="Beta-barrel_TonB_sf"/>
</dbReference>
<keyword evidence="2" id="KW-0472">Membrane</keyword>
<evidence type="ECO:0000256" key="3">
    <source>
        <dbReference type="ARBA" id="ARBA00023237"/>
    </source>
</evidence>
<dbReference type="Gene3D" id="2.170.130.10">
    <property type="entry name" value="TonB-dependent receptor, plug domain"/>
    <property type="match status" value="1"/>
</dbReference>
<evidence type="ECO:0000313" key="5">
    <source>
        <dbReference type="EMBL" id="GGZ98432.1"/>
    </source>
</evidence>
<evidence type="ECO:0000313" key="6">
    <source>
        <dbReference type="Proteomes" id="UP000634139"/>
    </source>
</evidence>
<comment type="subcellular location">
    <subcellularLocation>
        <location evidence="1">Cell outer membrane</location>
    </subcellularLocation>
</comment>
<dbReference type="InterPro" id="IPR000531">
    <property type="entry name" value="Beta-barrel_TonB"/>
</dbReference>
<dbReference type="SUPFAM" id="SSF56935">
    <property type="entry name" value="Porins"/>
    <property type="match status" value="1"/>
</dbReference>
<dbReference type="PANTHER" id="PTHR47234:SF2">
    <property type="entry name" value="TONB-DEPENDENT RECEPTOR"/>
    <property type="match status" value="1"/>
</dbReference>
<name>A0A918RHK6_9SPHN</name>
<reference evidence="5" key="2">
    <citation type="submission" date="2020-09" db="EMBL/GenBank/DDBJ databases">
        <authorList>
            <person name="Sun Q."/>
            <person name="Kim S."/>
        </authorList>
    </citation>
    <scope>NUCLEOTIDE SEQUENCE</scope>
    <source>
        <strain evidence="5">KCTC 32422</strain>
    </source>
</reference>
<dbReference type="Gene3D" id="2.40.170.20">
    <property type="entry name" value="TonB-dependent receptor, beta-barrel domain"/>
    <property type="match status" value="1"/>
</dbReference>
<keyword evidence="5" id="KW-0675">Receptor</keyword>
<dbReference type="EMBL" id="BMZD01000004">
    <property type="protein sequence ID" value="GGZ98432.1"/>
    <property type="molecule type" value="Genomic_DNA"/>
</dbReference>
<keyword evidence="3" id="KW-0998">Cell outer membrane</keyword>
<organism evidence="5 6">
    <name type="scientific">Novosphingobium arvoryzae</name>
    <dbReference type="NCBI Taxonomy" id="1256514"/>
    <lineage>
        <taxon>Bacteria</taxon>
        <taxon>Pseudomonadati</taxon>
        <taxon>Pseudomonadota</taxon>
        <taxon>Alphaproteobacteria</taxon>
        <taxon>Sphingomonadales</taxon>
        <taxon>Sphingomonadaceae</taxon>
        <taxon>Novosphingobium</taxon>
    </lineage>
</organism>
<gene>
    <name evidence="5" type="primary">btuB</name>
    <name evidence="5" type="ORF">GCM10011617_18420</name>
</gene>
<dbReference type="AlphaFoldDB" id="A0A918RHK6"/>